<evidence type="ECO:0000256" key="1">
    <source>
        <dbReference type="ARBA" id="ARBA00006442"/>
    </source>
</evidence>
<evidence type="ECO:0000256" key="4">
    <source>
        <dbReference type="ARBA" id="ARBA00023002"/>
    </source>
</evidence>
<dbReference type="SUPFAM" id="SSF51905">
    <property type="entry name" value="FAD/NAD(P)-binding domain"/>
    <property type="match status" value="2"/>
</dbReference>
<keyword evidence="2" id="KW-0285">Flavoprotein</keyword>
<comment type="similarity">
    <text evidence="1">Belongs to the FAD-dependent oxidoreductase family.</text>
</comment>
<dbReference type="Gene3D" id="3.50.50.100">
    <property type="match status" value="1"/>
</dbReference>
<comment type="caution">
    <text evidence="7">The sequence shown here is derived from an EMBL/GenBank/DDBJ whole genome shotgun (WGS) entry which is preliminary data.</text>
</comment>
<proteinExistence type="inferred from homology"/>
<dbReference type="InterPro" id="IPR036188">
    <property type="entry name" value="FAD/NAD-bd_sf"/>
</dbReference>
<gene>
    <name evidence="7" type="ORF">V5O48_000512</name>
</gene>
<feature type="region of interest" description="Disordered" evidence="5">
    <location>
        <begin position="209"/>
        <end position="228"/>
    </location>
</feature>
<keyword evidence="3" id="KW-0274">FAD</keyword>
<dbReference type="InterPro" id="IPR023753">
    <property type="entry name" value="FAD/NAD-binding_dom"/>
</dbReference>
<evidence type="ECO:0000259" key="6">
    <source>
        <dbReference type="Pfam" id="PF07992"/>
    </source>
</evidence>
<evidence type="ECO:0000256" key="2">
    <source>
        <dbReference type="ARBA" id="ARBA00022630"/>
    </source>
</evidence>
<evidence type="ECO:0000256" key="5">
    <source>
        <dbReference type="SAM" id="MobiDB-lite"/>
    </source>
</evidence>
<dbReference type="Gene3D" id="3.50.50.60">
    <property type="entry name" value="FAD/NAD(P)-binding domain"/>
    <property type="match status" value="1"/>
</dbReference>
<accession>A0ABR3G1N9</accession>
<name>A0ABR3G1N9_9AGAR</name>
<dbReference type="EMBL" id="JBAHYK010000008">
    <property type="protein sequence ID" value="KAL0581582.1"/>
    <property type="molecule type" value="Genomic_DNA"/>
</dbReference>
<organism evidence="7 8">
    <name type="scientific">Marasmius crinis-equi</name>
    <dbReference type="NCBI Taxonomy" id="585013"/>
    <lineage>
        <taxon>Eukaryota</taxon>
        <taxon>Fungi</taxon>
        <taxon>Dikarya</taxon>
        <taxon>Basidiomycota</taxon>
        <taxon>Agaricomycotina</taxon>
        <taxon>Agaricomycetes</taxon>
        <taxon>Agaricomycetidae</taxon>
        <taxon>Agaricales</taxon>
        <taxon>Marasmiineae</taxon>
        <taxon>Marasmiaceae</taxon>
        <taxon>Marasmius</taxon>
    </lineage>
</organism>
<feature type="domain" description="FAD/NAD(P)-binding" evidence="6">
    <location>
        <begin position="7"/>
        <end position="209"/>
    </location>
</feature>
<keyword evidence="4" id="KW-0560">Oxidoreductase</keyword>
<dbReference type="Pfam" id="PF07992">
    <property type="entry name" value="Pyr_redox_2"/>
    <property type="match status" value="1"/>
</dbReference>
<evidence type="ECO:0000313" key="8">
    <source>
        <dbReference type="Proteomes" id="UP001465976"/>
    </source>
</evidence>
<dbReference type="Proteomes" id="UP001465976">
    <property type="component" value="Unassembled WGS sequence"/>
</dbReference>
<reference evidence="7 8" key="1">
    <citation type="submission" date="2024-02" db="EMBL/GenBank/DDBJ databases">
        <title>A draft genome for the cacao thread blight pathogen Marasmius crinis-equi.</title>
        <authorList>
            <person name="Cohen S.P."/>
            <person name="Baruah I.K."/>
            <person name="Amoako-Attah I."/>
            <person name="Bukari Y."/>
            <person name="Meinhardt L.W."/>
            <person name="Bailey B.A."/>
        </authorList>
    </citation>
    <scope>NUCLEOTIDE SEQUENCE [LARGE SCALE GENOMIC DNA]</scope>
    <source>
        <strain evidence="7 8">GH-76</strain>
    </source>
</reference>
<dbReference type="PRINTS" id="PR00411">
    <property type="entry name" value="PNDRDTASEI"/>
</dbReference>
<dbReference type="PANTHER" id="PTHR43735:SF3">
    <property type="entry name" value="FERROPTOSIS SUPPRESSOR PROTEIN 1"/>
    <property type="match status" value="1"/>
</dbReference>
<evidence type="ECO:0000256" key="3">
    <source>
        <dbReference type="ARBA" id="ARBA00022827"/>
    </source>
</evidence>
<sequence length="228" mass="24977">MLSGKTSIVIIGAGSAGASIAKSLSGSLDASQHEIVLISPQLYYVHYPSTPRMVVTDAGKLEDQGLVPLDKLFLEGNRKFVQGEAALIDEQAREVELMTGRKVSFDFLVLATGTRWGGPIAFPHDPSKVRRGFIEEKRREFREAKNILLVGGGSVGIELAGELRDLSTQESLSFTATDYFSTPYPDKMRNYMQEQLENRKIEVILGDSVDVPTSGPYQGRSRPAEARG</sequence>
<protein>
    <recommendedName>
        <fullName evidence="6">FAD/NAD(P)-binding domain-containing protein</fullName>
    </recommendedName>
</protein>
<dbReference type="PANTHER" id="PTHR43735">
    <property type="entry name" value="APOPTOSIS-INDUCING FACTOR 1"/>
    <property type="match status" value="1"/>
</dbReference>
<evidence type="ECO:0000313" key="7">
    <source>
        <dbReference type="EMBL" id="KAL0581582.1"/>
    </source>
</evidence>
<keyword evidence="8" id="KW-1185">Reference proteome</keyword>
<dbReference type="PRINTS" id="PR00368">
    <property type="entry name" value="FADPNR"/>
</dbReference>